<proteinExistence type="predicted"/>
<sequence length="123" mass="13945">MQISSSGHQGRSIGVSTEYEAAWSSRSTDDDTVPCRFNLHFQTGEKYRAAFPVSALFRVASRSEVNQWLLESSPSFRTDRDLVLRYTTDLRRENGSRLRLEDIAEDARAAAMIAAVFLQNLRD</sequence>
<evidence type="ECO:0000313" key="1">
    <source>
        <dbReference type="EMBL" id="MDP9897214.1"/>
    </source>
</evidence>
<dbReference type="EMBL" id="JAUSRD010000025">
    <property type="protein sequence ID" value="MDP9897214.1"/>
    <property type="molecule type" value="Genomic_DNA"/>
</dbReference>
<dbReference type="RefSeq" id="WP_306877037.1">
    <property type="nucleotide sequence ID" value="NZ_JAUSRD010000025.1"/>
</dbReference>
<dbReference type="AlphaFoldDB" id="A0AAW8DA89"/>
<evidence type="ECO:0000313" key="2">
    <source>
        <dbReference type="Proteomes" id="UP001242045"/>
    </source>
</evidence>
<organism evidence="1 2">
    <name type="scientific">Variovorax boronicumulans</name>
    <dbReference type="NCBI Taxonomy" id="436515"/>
    <lineage>
        <taxon>Bacteria</taxon>
        <taxon>Pseudomonadati</taxon>
        <taxon>Pseudomonadota</taxon>
        <taxon>Betaproteobacteria</taxon>
        <taxon>Burkholderiales</taxon>
        <taxon>Comamonadaceae</taxon>
        <taxon>Variovorax</taxon>
    </lineage>
</organism>
<dbReference type="Proteomes" id="UP001242045">
    <property type="component" value="Unassembled WGS sequence"/>
</dbReference>
<accession>A0AAW8DA89</accession>
<gene>
    <name evidence="1" type="ORF">J2W31_006356</name>
</gene>
<comment type="caution">
    <text evidence="1">The sequence shown here is derived from an EMBL/GenBank/DDBJ whole genome shotgun (WGS) entry which is preliminary data.</text>
</comment>
<protein>
    <submittedName>
        <fullName evidence="1">Uncharacterized protein</fullName>
    </submittedName>
</protein>
<name>A0AAW8DA89_9BURK</name>
<reference evidence="1" key="1">
    <citation type="submission" date="2023-07" db="EMBL/GenBank/DDBJ databases">
        <title>Sorghum-associated microbial communities from plants grown in Nebraska, USA.</title>
        <authorList>
            <person name="Schachtman D."/>
        </authorList>
    </citation>
    <scope>NUCLEOTIDE SEQUENCE</scope>
    <source>
        <strain evidence="1">DS3754</strain>
    </source>
</reference>